<name>A0A8J4WNC8_9STRA</name>
<reference evidence="3" key="2">
    <citation type="submission" date="2020-02" db="EMBL/GenBank/DDBJ databases">
        <authorList>
            <person name="Studholme D.J."/>
        </authorList>
    </citation>
    <scope>NUCLEOTIDE SEQUENCE</scope>
    <source>
        <strain evidence="3">00238/432</strain>
    </source>
</reference>
<gene>
    <name evidence="3" type="ORF">G195_001845</name>
</gene>
<reference evidence="3" key="1">
    <citation type="journal article" date="2015" name="Genom Data">
        <title>Draft genome sequences of Phytophthora kernoviae and Phytophthora ramorum lineage EU2 from Scotland.</title>
        <authorList>
            <person name="Sambles C."/>
            <person name="Schlenzig A."/>
            <person name="O'Neill P."/>
            <person name="Grant M."/>
            <person name="Studholme D.J."/>
        </authorList>
    </citation>
    <scope>NUCLEOTIDE SEQUENCE</scope>
    <source>
        <strain evidence="3">00238/432</strain>
    </source>
</reference>
<dbReference type="Pfam" id="PF13280">
    <property type="entry name" value="WYL"/>
    <property type="match status" value="1"/>
</dbReference>
<evidence type="ECO:0000313" key="4">
    <source>
        <dbReference type="Proteomes" id="UP000702964"/>
    </source>
</evidence>
<sequence>MELLDACCADLPEDLALPDEKTIRSDLKYLEEVGVIRKEPGGRPYRYLLQQDVLTGLTVEEQLELYDFVDIMANTQVPSVQGYLLRDSLKKAIAASYPQEEATEPFIYKYHYYSRILDEAHLYTLLSAIRQRKHVQFLYFSPKKPSSYSSQNTNPRFEREADGRSNRIIPLEVVYDHQYGRWYVIGYQGRRGFVKFRMEGITQLEEQDAIEEEYMLELKQQWAEISRYSWLVDTGNTVTVQARFFHPRDGQRNFILDRVNGTTEIKPWLRSFGSSCEMMTRLNETGLFTWTSQERAWLRMMLNHPAAPEALNPDTLHKMHDMLDAEQDLDLQDYLTEKAKSEENSVFHPLLKPLRQLILHHQGFRLTGRVRNGRISQDQFGFPYKLEYSMVKKEWYVLWYAPRFGKLMSTKLHSIIAVEAQNVEPEIASQYATKIVNLTENRKTTVTIEVLPEFNQELSRILYAFSCFEKQVEYEEEQQTYRIELTIPRNEMDYVLSKMRFLGKRVRIADNAALRERMSETAAKVLARYAETELEALPERTSGGVRSHPIEKPFDKADGSDSA</sequence>
<feature type="compositionally biased region" description="Basic and acidic residues" evidence="1">
    <location>
        <begin position="548"/>
        <end position="563"/>
    </location>
</feature>
<protein>
    <recommendedName>
        <fullName evidence="2">WYL domain-containing protein</fullName>
    </recommendedName>
</protein>
<evidence type="ECO:0000256" key="1">
    <source>
        <dbReference type="SAM" id="MobiDB-lite"/>
    </source>
</evidence>
<feature type="domain" description="WYL" evidence="2">
    <location>
        <begin position="121"/>
        <end position="205"/>
    </location>
</feature>
<dbReference type="PROSITE" id="PS52050">
    <property type="entry name" value="WYL"/>
    <property type="match status" value="2"/>
</dbReference>
<evidence type="ECO:0000313" key="3">
    <source>
        <dbReference type="EMBL" id="KAF4323916.1"/>
    </source>
</evidence>
<dbReference type="EMBL" id="AOFI03000030">
    <property type="protein sequence ID" value="KAF4323916.1"/>
    <property type="molecule type" value="Genomic_DNA"/>
</dbReference>
<accession>A0A8J4WNC8</accession>
<dbReference type="AlphaFoldDB" id="A0A8J4WNC8"/>
<evidence type="ECO:0000259" key="2">
    <source>
        <dbReference type="Pfam" id="PF13280"/>
    </source>
</evidence>
<feature type="region of interest" description="Disordered" evidence="1">
    <location>
        <begin position="537"/>
        <end position="563"/>
    </location>
</feature>
<dbReference type="Proteomes" id="UP000702964">
    <property type="component" value="Unassembled WGS sequence"/>
</dbReference>
<dbReference type="InterPro" id="IPR026881">
    <property type="entry name" value="WYL_dom"/>
</dbReference>
<comment type="caution">
    <text evidence="3">The sequence shown here is derived from an EMBL/GenBank/DDBJ whole genome shotgun (WGS) entry which is preliminary data.</text>
</comment>
<proteinExistence type="predicted"/>
<organism evidence="3 4">
    <name type="scientific">Phytophthora kernoviae 00238/432</name>
    <dbReference type="NCBI Taxonomy" id="1284355"/>
    <lineage>
        <taxon>Eukaryota</taxon>
        <taxon>Sar</taxon>
        <taxon>Stramenopiles</taxon>
        <taxon>Oomycota</taxon>
        <taxon>Peronosporomycetes</taxon>
        <taxon>Peronosporales</taxon>
        <taxon>Peronosporaceae</taxon>
        <taxon>Phytophthora</taxon>
    </lineage>
</organism>